<proteinExistence type="predicted"/>
<dbReference type="EMBL" id="JAAIWM010000001">
    <property type="protein sequence ID" value="NEY70844.1"/>
    <property type="molecule type" value="Genomic_DNA"/>
</dbReference>
<protein>
    <submittedName>
        <fullName evidence="4">Thiazole tautomerase TenI</fullName>
    </submittedName>
</protein>
<gene>
    <name evidence="4" type="primary">tenI</name>
    <name evidence="4" type="ORF">G4D63_03715</name>
</gene>
<dbReference type="Proteomes" id="UP000481043">
    <property type="component" value="Unassembled WGS sequence"/>
</dbReference>
<evidence type="ECO:0000256" key="1">
    <source>
        <dbReference type="ARBA" id="ARBA00004948"/>
    </source>
</evidence>
<dbReference type="GO" id="GO:0005737">
    <property type="term" value="C:cytoplasm"/>
    <property type="evidence" value="ECO:0007669"/>
    <property type="project" value="TreeGrafter"/>
</dbReference>
<dbReference type="SUPFAM" id="SSF51391">
    <property type="entry name" value="Thiamin phosphate synthase"/>
    <property type="match status" value="1"/>
</dbReference>
<comment type="pathway">
    <text evidence="1">Cofactor biosynthesis; thiamine diphosphate biosynthesis.</text>
</comment>
<dbReference type="InterPro" id="IPR022998">
    <property type="entry name" value="ThiamineP_synth_TenI"/>
</dbReference>
<dbReference type="RefSeq" id="WP_163177821.1">
    <property type="nucleotide sequence ID" value="NZ_JAAIWM010000001.1"/>
</dbReference>
<dbReference type="InterPro" id="IPR036206">
    <property type="entry name" value="ThiamineP_synth_sf"/>
</dbReference>
<dbReference type="PANTHER" id="PTHR20857:SF22">
    <property type="entry name" value="THIAZOLE TAUTOMERASE"/>
    <property type="match status" value="1"/>
</dbReference>
<evidence type="ECO:0000313" key="4">
    <source>
        <dbReference type="EMBL" id="NEY70844.1"/>
    </source>
</evidence>
<accession>A0A6M0Q3R1</accession>
<name>A0A6M0Q3R1_9BACI</name>
<dbReference type="PANTHER" id="PTHR20857">
    <property type="entry name" value="THIAMINE-PHOSPHATE PYROPHOSPHORYLASE"/>
    <property type="match status" value="1"/>
</dbReference>
<dbReference type="GO" id="GO:0009228">
    <property type="term" value="P:thiamine biosynthetic process"/>
    <property type="evidence" value="ECO:0007669"/>
    <property type="project" value="UniProtKB-KW"/>
</dbReference>
<evidence type="ECO:0000256" key="2">
    <source>
        <dbReference type="ARBA" id="ARBA00022977"/>
    </source>
</evidence>
<comment type="caution">
    <text evidence="4">The sequence shown here is derived from an EMBL/GenBank/DDBJ whole genome shotgun (WGS) entry which is preliminary data.</text>
</comment>
<keyword evidence="5" id="KW-1185">Reference proteome</keyword>
<evidence type="ECO:0000259" key="3">
    <source>
        <dbReference type="Pfam" id="PF02581"/>
    </source>
</evidence>
<evidence type="ECO:0000313" key="5">
    <source>
        <dbReference type="Proteomes" id="UP000481043"/>
    </source>
</evidence>
<reference evidence="4 5" key="1">
    <citation type="submission" date="2020-02" db="EMBL/GenBank/DDBJ databases">
        <title>Bacillus aquiflavi sp. nov., isolated from yellow water of strong flavor Chinese baijiu in Yibin region of China.</title>
        <authorList>
            <person name="Xie J."/>
        </authorList>
    </citation>
    <scope>NUCLEOTIDE SEQUENCE [LARGE SCALE GENOMIC DNA]</scope>
    <source>
        <strain evidence="4 5">SA4</strain>
    </source>
</reference>
<feature type="domain" description="Thiamine phosphate synthase/TenI" evidence="3">
    <location>
        <begin position="4"/>
        <end position="179"/>
    </location>
</feature>
<dbReference type="AlphaFoldDB" id="A0A6M0Q3R1"/>
<keyword evidence="2" id="KW-0784">Thiamine biosynthesis</keyword>
<dbReference type="GO" id="GO:0004789">
    <property type="term" value="F:thiamine-phosphate diphosphorylase activity"/>
    <property type="evidence" value="ECO:0007669"/>
    <property type="project" value="TreeGrafter"/>
</dbReference>
<organism evidence="4 5">
    <name type="scientific">Bacillus mesophilus</name>
    <dbReference type="NCBI Taxonomy" id="1808955"/>
    <lineage>
        <taxon>Bacteria</taxon>
        <taxon>Bacillati</taxon>
        <taxon>Bacillota</taxon>
        <taxon>Bacilli</taxon>
        <taxon>Bacillales</taxon>
        <taxon>Bacillaceae</taxon>
        <taxon>Bacillus</taxon>
    </lineage>
</organism>
<dbReference type="Gene3D" id="3.20.20.70">
    <property type="entry name" value="Aldolase class I"/>
    <property type="match status" value="1"/>
</dbReference>
<dbReference type="CDD" id="cd00564">
    <property type="entry name" value="TMP_TenI"/>
    <property type="match status" value="1"/>
</dbReference>
<dbReference type="Pfam" id="PF02581">
    <property type="entry name" value="TMP-TENI"/>
    <property type="match status" value="1"/>
</dbReference>
<dbReference type="InterPro" id="IPR013785">
    <property type="entry name" value="Aldolase_TIM"/>
</dbReference>
<dbReference type="NCBIfam" id="NF005819">
    <property type="entry name" value="PRK07695.1"/>
    <property type="match status" value="1"/>
</dbReference>
<sequence length="208" mass="22879">MSLHLVSNSRMSLQEFTQIAKQVDSYIDYFHIREKQKSAQEIYDGVSEMLLAGINPSKILINDRVDVALALEVGGVQLAYHSLPTSIVKSQFTNLVVGRSIHSKEEALSAEEASADFAIYGHIFSTDSKPGLQPRGCKLLNEICKSTTLPIIGIGGITPLNTIEVLRNGAKGVAVISGILNQVDPIHAAFQYKQSILKWEEEQREKSL</sequence>